<dbReference type="SUPFAM" id="SSF109604">
    <property type="entry name" value="HD-domain/PDEase-like"/>
    <property type="match status" value="1"/>
</dbReference>
<feature type="domain" description="HDOD" evidence="1">
    <location>
        <begin position="16"/>
        <end position="213"/>
    </location>
</feature>
<sequence length="295" mass="33475">MSSHAASTLIARIKSIPTLPTVALRVIEITADQKSSANDLMGIISPDVSLTTKILKIANSPFYGLTREISSLQHAVTILGFKEIRNLVISSVAFESFKNLKRDGKFDINKFWRHSFYCALAAKNIAVDLKIESSELFVAGLVHDIGKLAMYITFPSEFMMQLEIMNPLKIKYTSFEAEKNVFGMTHDEVGMKLLKKWMFPENLLTAVGYHHRPQEADRKSLFPIIVHTADILTHVYEMQAEDEEGDYFQTELFYGDAIKLSQSFGIDWNVSDLSRFQQSLKESIKKETGTIKLFF</sequence>
<gene>
    <name evidence="2" type="ORF">SCABRO_00579</name>
</gene>
<dbReference type="eggNOG" id="COG1639">
    <property type="taxonomic scope" value="Bacteria"/>
</dbReference>
<evidence type="ECO:0000259" key="1">
    <source>
        <dbReference type="PROSITE" id="PS51833"/>
    </source>
</evidence>
<dbReference type="PANTHER" id="PTHR33525:SF3">
    <property type="entry name" value="RIBONUCLEASE Y"/>
    <property type="match status" value="1"/>
</dbReference>
<name>A0A0B0EKS5_9BACT</name>
<reference evidence="2 3" key="1">
    <citation type="submission" date="2014-10" db="EMBL/GenBank/DDBJ databases">
        <title>Draft genome of anammox bacterium scalindua brodae, obtained using differential coverage binning of sequence data from two enrichment reactors.</title>
        <authorList>
            <person name="Speth D.R."/>
            <person name="Russ L."/>
            <person name="Kartal B."/>
            <person name="Op den Camp H.J."/>
            <person name="Dutilh B.E."/>
            <person name="Jetten M.S."/>
        </authorList>
    </citation>
    <scope>NUCLEOTIDE SEQUENCE [LARGE SCALE GENOMIC DNA]</scope>
    <source>
        <strain evidence="2">RU1</strain>
    </source>
</reference>
<accession>A0A0B0EKS5</accession>
<dbReference type="Gene3D" id="1.10.3210.10">
    <property type="entry name" value="Hypothetical protein af1432"/>
    <property type="match status" value="1"/>
</dbReference>
<dbReference type="AlphaFoldDB" id="A0A0B0EKS5"/>
<organism evidence="2 3">
    <name type="scientific">Candidatus Scalindua brodae</name>
    <dbReference type="NCBI Taxonomy" id="237368"/>
    <lineage>
        <taxon>Bacteria</taxon>
        <taxon>Pseudomonadati</taxon>
        <taxon>Planctomycetota</taxon>
        <taxon>Candidatus Brocadiia</taxon>
        <taxon>Candidatus Brocadiales</taxon>
        <taxon>Candidatus Scalinduaceae</taxon>
        <taxon>Candidatus Scalindua</taxon>
    </lineage>
</organism>
<comment type="caution">
    <text evidence="2">The sequence shown here is derived from an EMBL/GenBank/DDBJ whole genome shotgun (WGS) entry which is preliminary data.</text>
</comment>
<proteinExistence type="predicted"/>
<dbReference type="Proteomes" id="UP000030652">
    <property type="component" value="Unassembled WGS sequence"/>
</dbReference>
<dbReference type="EMBL" id="JRYO01000042">
    <property type="protein sequence ID" value="KHE93662.1"/>
    <property type="molecule type" value="Genomic_DNA"/>
</dbReference>
<dbReference type="InterPro" id="IPR006675">
    <property type="entry name" value="HDIG_dom"/>
</dbReference>
<dbReference type="InterPro" id="IPR003607">
    <property type="entry name" value="HD/PDEase_dom"/>
</dbReference>
<dbReference type="NCBIfam" id="TIGR00277">
    <property type="entry name" value="HDIG"/>
    <property type="match status" value="1"/>
</dbReference>
<dbReference type="InterPro" id="IPR052340">
    <property type="entry name" value="RNase_Y/CdgJ"/>
</dbReference>
<dbReference type="PANTHER" id="PTHR33525">
    <property type="match status" value="1"/>
</dbReference>
<dbReference type="CDD" id="cd00077">
    <property type="entry name" value="HDc"/>
    <property type="match status" value="1"/>
</dbReference>
<dbReference type="Pfam" id="PF08668">
    <property type="entry name" value="HDOD"/>
    <property type="match status" value="1"/>
</dbReference>
<protein>
    <recommendedName>
        <fullName evidence="1">HDOD domain-containing protein</fullName>
    </recommendedName>
</protein>
<evidence type="ECO:0000313" key="2">
    <source>
        <dbReference type="EMBL" id="KHE93662.1"/>
    </source>
</evidence>
<dbReference type="PROSITE" id="PS51833">
    <property type="entry name" value="HDOD"/>
    <property type="match status" value="1"/>
</dbReference>
<evidence type="ECO:0000313" key="3">
    <source>
        <dbReference type="Proteomes" id="UP000030652"/>
    </source>
</evidence>
<dbReference type="InterPro" id="IPR013976">
    <property type="entry name" value="HDOD"/>
</dbReference>